<protein>
    <submittedName>
        <fullName evidence="1">Uncharacterized protein</fullName>
    </submittedName>
</protein>
<evidence type="ECO:0000313" key="1">
    <source>
        <dbReference type="EMBL" id="MDX6187825.1"/>
    </source>
</evidence>
<comment type="caution">
    <text evidence="1">The sequence shown here is derived from an EMBL/GenBank/DDBJ whole genome shotgun (WGS) entry which is preliminary data.</text>
</comment>
<keyword evidence="2" id="KW-1185">Reference proteome</keyword>
<dbReference type="EMBL" id="JAWXVI010000001">
    <property type="protein sequence ID" value="MDX6187825.1"/>
    <property type="molecule type" value="Genomic_DNA"/>
</dbReference>
<accession>A0ABU4R8K1</accession>
<dbReference type="Proteomes" id="UP001273350">
    <property type="component" value="Unassembled WGS sequence"/>
</dbReference>
<name>A0ABU4R8K1_9FLAO</name>
<gene>
    <name evidence="1" type="ORF">SGQ83_00545</name>
</gene>
<reference evidence="1 2" key="1">
    <citation type="submission" date="2023-11" db="EMBL/GenBank/DDBJ databases">
        <title>Unpublished Manusciprt.</title>
        <authorList>
            <person name="Saticioglu I.B."/>
            <person name="Ay H."/>
            <person name="Ajmi N."/>
            <person name="Altun S."/>
            <person name="Duman M."/>
        </authorList>
    </citation>
    <scope>NUCLEOTIDE SEQUENCE [LARGE SCALE GENOMIC DNA]</scope>
    <source>
        <strain evidence="1 2">Fl-318</strain>
    </source>
</reference>
<sequence length="294" mass="35468">MLTYNELIELRNKLTRGEIGLELAKVQYWNDSKEGQRSWNTKDWKERRSKFIKEKCEICSSREILTIQHFSHPRKYSDYLREITREYTKDYIDTNAEINKSEFINYLLRKYDYLPVPLCPNCKGKNPSERVRKIPKYRCADCKHEFDKAIYKSVDELISIFFENDEAYEVRDKCFVSKDKWRNEHNLSSVKYWQQRERVKNKDSETIEKEAFLLHLNDCIKYLSFEDSITACKKCAYHFDIKKMELCPKCKQHYKGLQYLTCIECLPEEQRKAALESIQFGKEWHDIHKRLGID</sequence>
<evidence type="ECO:0000313" key="2">
    <source>
        <dbReference type="Proteomes" id="UP001273350"/>
    </source>
</evidence>
<dbReference type="RefSeq" id="WP_230002724.1">
    <property type="nucleotide sequence ID" value="NZ_CP087134.1"/>
</dbReference>
<organism evidence="1 2">
    <name type="scientific">Flavobacterium cupriresistens</name>
    <dbReference type="NCBI Taxonomy" id="2893885"/>
    <lineage>
        <taxon>Bacteria</taxon>
        <taxon>Pseudomonadati</taxon>
        <taxon>Bacteroidota</taxon>
        <taxon>Flavobacteriia</taxon>
        <taxon>Flavobacteriales</taxon>
        <taxon>Flavobacteriaceae</taxon>
        <taxon>Flavobacterium</taxon>
    </lineage>
</organism>
<proteinExistence type="predicted"/>